<evidence type="ECO:0000313" key="3">
    <source>
        <dbReference type="Proteomes" id="UP000187203"/>
    </source>
</evidence>
<organism evidence="2 3">
    <name type="scientific">Corchorus olitorius</name>
    <dbReference type="NCBI Taxonomy" id="93759"/>
    <lineage>
        <taxon>Eukaryota</taxon>
        <taxon>Viridiplantae</taxon>
        <taxon>Streptophyta</taxon>
        <taxon>Embryophyta</taxon>
        <taxon>Tracheophyta</taxon>
        <taxon>Spermatophyta</taxon>
        <taxon>Magnoliopsida</taxon>
        <taxon>eudicotyledons</taxon>
        <taxon>Gunneridae</taxon>
        <taxon>Pentapetalae</taxon>
        <taxon>rosids</taxon>
        <taxon>malvids</taxon>
        <taxon>Malvales</taxon>
        <taxon>Malvaceae</taxon>
        <taxon>Grewioideae</taxon>
        <taxon>Apeibeae</taxon>
        <taxon>Corchorus</taxon>
    </lineage>
</organism>
<name>A0A1R3JUR5_9ROSI</name>
<dbReference type="SUPFAM" id="SSF117074">
    <property type="entry name" value="Hypothetical protein PA1324"/>
    <property type="match status" value="1"/>
</dbReference>
<dbReference type="AlphaFoldDB" id="A0A1R3JUR5"/>
<gene>
    <name evidence="2" type="ORF">COLO4_13836</name>
</gene>
<evidence type="ECO:0000256" key="1">
    <source>
        <dbReference type="SAM" id="SignalP"/>
    </source>
</evidence>
<feature type="chain" id="PRO_5013204112" evidence="1">
    <location>
        <begin position="27"/>
        <end position="167"/>
    </location>
</feature>
<feature type="signal peptide" evidence="1">
    <location>
        <begin position="1"/>
        <end position="26"/>
    </location>
</feature>
<dbReference type="InterPro" id="IPR040404">
    <property type="entry name" value="Phylloplanin-like"/>
</dbReference>
<dbReference type="EMBL" id="AWUE01015330">
    <property type="protein sequence ID" value="OMO98534.1"/>
    <property type="molecule type" value="Genomic_DNA"/>
</dbReference>
<keyword evidence="1" id="KW-0732">Signal</keyword>
<dbReference type="PANTHER" id="PTHR34458:SF5">
    <property type="entry name" value="POLLEN OLE E 1 ALLERGEN AND EXTENSIN FAMILY PROTEIN"/>
    <property type="match status" value="1"/>
</dbReference>
<comment type="caution">
    <text evidence="2">The sequence shown here is derived from an EMBL/GenBank/DDBJ whole genome shotgun (WGS) entry which is preliminary data.</text>
</comment>
<protein>
    <submittedName>
        <fullName evidence="2">Pollen Ole e 1 allergen/extensin</fullName>
    </submittedName>
</protein>
<dbReference type="Proteomes" id="UP000187203">
    <property type="component" value="Unassembled WGS sequence"/>
</dbReference>
<dbReference type="OrthoDB" id="905355at2759"/>
<evidence type="ECO:0000313" key="2">
    <source>
        <dbReference type="EMBL" id="OMO98534.1"/>
    </source>
</evidence>
<dbReference type="STRING" id="93759.A0A1R3JUR5"/>
<sequence length="167" mass="16779">MALKTLVFVCLLVTVMALAAVPKAEAQLGGLGGLGGLVSGLIGLLRIQGTVFCTLNGNIGINGTATPVFANALVQVQCADGNVVGSTTTNGAGVFSILLDPVLTLLQSLLNNCNLVVKTPLSTCNATLPSVGKLVSPIQFLGNTASGLLSIADLIPGGFHLLLPSNN</sequence>
<keyword evidence="3" id="KW-1185">Reference proteome</keyword>
<dbReference type="PANTHER" id="PTHR34458">
    <property type="entry name" value="POLLEN OLE E 1 ALLERGEN AND EXTENSIN FAMILY PROTEIN-RELATED"/>
    <property type="match status" value="1"/>
</dbReference>
<proteinExistence type="predicted"/>
<reference evidence="3" key="1">
    <citation type="submission" date="2013-09" db="EMBL/GenBank/DDBJ databases">
        <title>Corchorus olitorius genome sequencing.</title>
        <authorList>
            <person name="Alam M."/>
            <person name="Haque M.S."/>
            <person name="Islam M.S."/>
            <person name="Emdad E.M."/>
            <person name="Islam M.M."/>
            <person name="Ahmed B."/>
            <person name="Halim A."/>
            <person name="Hossen Q.M.M."/>
            <person name="Hossain M.Z."/>
            <person name="Ahmed R."/>
            <person name="Khan M.M."/>
            <person name="Islam R."/>
            <person name="Rashid M.M."/>
            <person name="Khan S.A."/>
            <person name="Rahman M.S."/>
            <person name="Alam M."/>
            <person name="Yahiya A.S."/>
            <person name="Khan M.S."/>
            <person name="Azam M.S."/>
            <person name="Haque T."/>
            <person name="Lashkar M.Z.H."/>
            <person name="Akhand A.I."/>
            <person name="Morshed G."/>
            <person name="Roy S."/>
            <person name="Uddin K.S."/>
            <person name="Rabeya T."/>
            <person name="Hossain A.S."/>
            <person name="Chowdhury A."/>
            <person name="Snigdha A.R."/>
            <person name="Mortoza M.S."/>
            <person name="Matin S.A."/>
            <person name="Hoque S.M.E."/>
            <person name="Islam M.K."/>
            <person name="Roy D.K."/>
            <person name="Haider R."/>
            <person name="Moosa M.M."/>
            <person name="Elias S.M."/>
            <person name="Hasan A.M."/>
            <person name="Jahan S."/>
            <person name="Shafiuddin M."/>
            <person name="Mahmood N."/>
            <person name="Shommy N.S."/>
        </authorList>
    </citation>
    <scope>NUCLEOTIDE SEQUENCE [LARGE SCALE GENOMIC DNA]</scope>
    <source>
        <strain evidence="3">cv. O-4</strain>
    </source>
</reference>
<accession>A0A1R3JUR5</accession>